<dbReference type="InParanoid" id="A0A0V0QD49"/>
<keyword evidence="2" id="KW-1185">Reference proteome</keyword>
<sequence>MSDSFPLQKYFIQIKLIYKENKNSQQQLKKQVLEIFRQFLKERCMIMGFFPVDYDLKVEDIFYNPITNQIDEEAKKNYFIKNYKKIKNEEPSEELIQQFLNDKNEFIQKNQEKNTLHEEKIRIKLFGNNSFNFNNSHFIDLDVFSFIHKDLMLSQEEMEIIYYQIYKQVDFLIKKQNYEEILKLQQRINEKNEKIMLQIIRGQLSQNDIQINTLVLYLNQILGQKQNHEN</sequence>
<dbReference type="AlphaFoldDB" id="A0A0V0QD49"/>
<proteinExistence type="predicted"/>
<evidence type="ECO:0000313" key="1">
    <source>
        <dbReference type="EMBL" id="KRX00076.1"/>
    </source>
</evidence>
<organism evidence="1 2">
    <name type="scientific">Pseudocohnilembus persalinus</name>
    <name type="common">Ciliate</name>
    <dbReference type="NCBI Taxonomy" id="266149"/>
    <lineage>
        <taxon>Eukaryota</taxon>
        <taxon>Sar</taxon>
        <taxon>Alveolata</taxon>
        <taxon>Ciliophora</taxon>
        <taxon>Intramacronucleata</taxon>
        <taxon>Oligohymenophorea</taxon>
        <taxon>Scuticociliatia</taxon>
        <taxon>Philasterida</taxon>
        <taxon>Pseudocohnilembidae</taxon>
        <taxon>Pseudocohnilembus</taxon>
    </lineage>
</organism>
<reference evidence="1 2" key="1">
    <citation type="journal article" date="2015" name="Sci. Rep.">
        <title>Genome of the facultative scuticociliatosis pathogen Pseudocohnilembus persalinus provides insight into its virulence through horizontal gene transfer.</title>
        <authorList>
            <person name="Xiong J."/>
            <person name="Wang G."/>
            <person name="Cheng J."/>
            <person name="Tian M."/>
            <person name="Pan X."/>
            <person name="Warren A."/>
            <person name="Jiang C."/>
            <person name="Yuan D."/>
            <person name="Miao W."/>
        </authorList>
    </citation>
    <scope>NUCLEOTIDE SEQUENCE [LARGE SCALE GENOMIC DNA]</scope>
    <source>
        <strain evidence="1">36N120E</strain>
    </source>
</reference>
<gene>
    <name evidence="1" type="ORF">PPERSA_07273</name>
</gene>
<protein>
    <submittedName>
        <fullName evidence="1">Uncharacterized protein</fullName>
    </submittedName>
</protein>
<name>A0A0V0QD49_PSEPJ</name>
<accession>A0A0V0QD49</accession>
<dbReference type="Proteomes" id="UP000054937">
    <property type="component" value="Unassembled WGS sequence"/>
</dbReference>
<evidence type="ECO:0000313" key="2">
    <source>
        <dbReference type="Proteomes" id="UP000054937"/>
    </source>
</evidence>
<comment type="caution">
    <text evidence="1">The sequence shown here is derived from an EMBL/GenBank/DDBJ whole genome shotgun (WGS) entry which is preliminary data.</text>
</comment>
<dbReference type="EMBL" id="LDAU01000196">
    <property type="protein sequence ID" value="KRX00076.1"/>
    <property type="molecule type" value="Genomic_DNA"/>
</dbReference>